<accession>A0A485LU91</accession>
<dbReference type="Gene3D" id="3.90.1200.10">
    <property type="match status" value="1"/>
</dbReference>
<dbReference type="GO" id="GO:0016740">
    <property type="term" value="F:transferase activity"/>
    <property type="evidence" value="ECO:0007669"/>
    <property type="project" value="UniProtKB-KW"/>
</dbReference>
<dbReference type="InterPro" id="IPR011009">
    <property type="entry name" value="Kinase-like_dom_sf"/>
</dbReference>
<name>A0A485LU91_9ZZZZ</name>
<keyword evidence="1" id="KW-0808">Transferase</keyword>
<proteinExistence type="predicted"/>
<dbReference type="AlphaFoldDB" id="A0A485LU91"/>
<sequence length="254" mass="29356">MDCINILQEALKVKVLSCKKKLSLRNNVFYVETVSGDGLKRPYIIKEHLHSSNGDEVFFLSTLKRYGLNVPEIIWHDSRFVIMQYIRGTLLTDLLASPGGDQELWIEQLADWLKKLHGFINSSSRVCLCKSDLNLRNFIFDGREFYGLDFEDVCFYPPERDLGGICAFILNNDPMFEQWKYQICSSLIKAYERAPVNNCFTELDLEAIWYYLIEELKAAASRREKQRDILNGKIKEMIALQKTSAGLKDFLIGS</sequence>
<evidence type="ECO:0000313" key="1">
    <source>
        <dbReference type="EMBL" id="VFU11208.1"/>
    </source>
</evidence>
<dbReference type="EMBL" id="CAADRN010000005">
    <property type="protein sequence ID" value="VFU11208.1"/>
    <property type="molecule type" value="Genomic_DNA"/>
</dbReference>
<organism evidence="1">
    <name type="scientific">anaerobic digester metagenome</name>
    <dbReference type="NCBI Taxonomy" id="1263854"/>
    <lineage>
        <taxon>unclassified sequences</taxon>
        <taxon>metagenomes</taxon>
        <taxon>ecological metagenomes</taxon>
    </lineage>
</organism>
<dbReference type="SUPFAM" id="SSF56112">
    <property type="entry name" value="Protein kinase-like (PK-like)"/>
    <property type="match status" value="1"/>
</dbReference>
<protein>
    <submittedName>
        <fullName evidence="1">Phosphotransferase enzyme family protein</fullName>
    </submittedName>
</protein>
<gene>
    <name evidence="1" type="ORF">SCFA_1020002</name>
</gene>
<reference evidence="1" key="1">
    <citation type="submission" date="2019-03" db="EMBL/GenBank/DDBJ databases">
        <authorList>
            <person name="Hao L."/>
        </authorList>
    </citation>
    <scope>NUCLEOTIDE SEQUENCE</scope>
</reference>